<dbReference type="EC" id="1.20.4.1" evidence="3"/>
<dbReference type="InterPro" id="IPR036249">
    <property type="entry name" value="Thioredoxin-like_sf"/>
</dbReference>
<dbReference type="AlphaFoldDB" id="A0A0B5QLB5"/>
<dbReference type="PANTHER" id="PTHR30041">
    <property type="entry name" value="ARSENATE REDUCTASE"/>
    <property type="match status" value="1"/>
</dbReference>
<dbReference type="InterPro" id="IPR006660">
    <property type="entry name" value="Arsenate_reductase-like"/>
</dbReference>
<dbReference type="KEGG" id="cbei:LF65_02458"/>
<dbReference type="NCBIfam" id="TIGR01617">
    <property type="entry name" value="arsC_related"/>
    <property type="match status" value="1"/>
</dbReference>
<dbReference type="GO" id="GO:0008794">
    <property type="term" value="F:arsenate reductase (glutaredoxin) activity"/>
    <property type="evidence" value="ECO:0007669"/>
    <property type="project" value="UniProtKB-EC"/>
</dbReference>
<dbReference type="EMBL" id="CP010086">
    <property type="protein sequence ID" value="AJG99041.1"/>
    <property type="molecule type" value="Genomic_DNA"/>
</dbReference>
<evidence type="ECO:0000313" key="3">
    <source>
        <dbReference type="EMBL" id="NRV12129.1"/>
    </source>
</evidence>
<gene>
    <name evidence="3" type="ORF">DFH45_005092</name>
    <name evidence="2" type="ORF">LF65_02458</name>
</gene>
<reference evidence="3" key="3">
    <citation type="submission" date="2020-05" db="EMBL/GenBank/DDBJ databases">
        <title>Genomic insights into acetone-butanol-ethanol (ABE) fermentation by sequencing solventogenic clostridia strains.</title>
        <authorList>
            <person name="Brown S."/>
        </authorList>
    </citation>
    <scope>NUCLEOTIDE SEQUENCE</scope>
    <source>
        <strain evidence="3">DJ126</strain>
    </source>
</reference>
<organism evidence="2 4">
    <name type="scientific">Clostridium beijerinckii</name>
    <name type="common">Clostridium MP</name>
    <dbReference type="NCBI Taxonomy" id="1520"/>
    <lineage>
        <taxon>Bacteria</taxon>
        <taxon>Bacillati</taxon>
        <taxon>Bacillota</taxon>
        <taxon>Clostridia</taxon>
        <taxon>Eubacteriales</taxon>
        <taxon>Clostridiaceae</taxon>
        <taxon>Clostridium</taxon>
    </lineage>
</organism>
<dbReference type="Proteomes" id="UP000031866">
    <property type="component" value="Chromosome"/>
</dbReference>
<evidence type="ECO:0000313" key="4">
    <source>
        <dbReference type="Proteomes" id="UP000031866"/>
    </source>
</evidence>
<protein>
    <submittedName>
        <fullName evidence="2">ArsC family transcriptional regulator</fullName>
    </submittedName>
    <submittedName>
        <fullName evidence="3">Arsenate reductase</fullName>
        <ecNumber evidence="3">1.20.4.1</ecNumber>
    </submittedName>
</protein>
<dbReference type="EMBL" id="JABSXK010000001">
    <property type="protein sequence ID" value="NRV12129.1"/>
    <property type="molecule type" value="Genomic_DNA"/>
</dbReference>
<dbReference type="PANTHER" id="PTHR30041:SF8">
    <property type="entry name" value="PROTEIN YFFB"/>
    <property type="match status" value="1"/>
</dbReference>
<dbReference type="OrthoDB" id="9794155at2"/>
<dbReference type="RefSeq" id="WP_041896331.1">
    <property type="nucleotide sequence ID" value="NZ_CP010086.2"/>
</dbReference>
<sequence length="121" mass="14242">MSYLFVEYPKCTTCKRAKKWLDEHKVEYEDRHIVDNNPKIEELQEWIKKSGLPIKKFFNTSGTVYKEMNLSQKLKELSEEEQVKLLSTNGMLVKRPIVVGDDFVLVGFRDESLWEESLLKG</sequence>
<dbReference type="SUPFAM" id="SSF52833">
    <property type="entry name" value="Thioredoxin-like"/>
    <property type="match status" value="1"/>
</dbReference>
<accession>A0A0B5QLB5</accession>
<reference evidence="4" key="1">
    <citation type="submission" date="2014-12" db="EMBL/GenBank/DDBJ databases">
        <title>Genome sequence of Clostridium beijerinckii strain 59B.</title>
        <authorList>
            <person name="Little G.T."/>
            <person name="Minton N.P."/>
        </authorList>
    </citation>
    <scope>NUCLEOTIDE SEQUENCE [LARGE SCALE GENOMIC DNA]</scope>
    <source>
        <strain evidence="4">59B</strain>
    </source>
</reference>
<dbReference type="Gene3D" id="3.40.30.10">
    <property type="entry name" value="Glutaredoxin"/>
    <property type="match status" value="1"/>
</dbReference>
<evidence type="ECO:0000256" key="1">
    <source>
        <dbReference type="PROSITE-ProRule" id="PRU01282"/>
    </source>
</evidence>
<dbReference type="Pfam" id="PF03960">
    <property type="entry name" value="ArsC"/>
    <property type="match status" value="1"/>
</dbReference>
<name>A0A0B5QLB5_CLOBE</name>
<evidence type="ECO:0000313" key="2">
    <source>
        <dbReference type="EMBL" id="AJG99041.1"/>
    </source>
</evidence>
<dbReference type="PROSITE" id="PS51353">
    <property type="entry name" value="ARSC"/>
    <property type="match status" value="1"/>
</dbReference>
<comment type="similarity">
    <text evidence="1">Belongs to the ArsC family.</text>
</comment>
<dbReference type="Proteomes" id="UP000821656">
    <property type="component" value="Unassembled WGS sequence"/>
</dbReference>
<reference evidence="2" key="2">
    <citation type="submission" date="2016-02" db="EMBL/GenBank/DDBJ databases">
        <title>Genome sequence of Clostridium beijerinckii strain 59B.</title>
        <authorList>
            <person name="Little G.T."/>
            <person name="Minton N.P."/>
        </authorList>
    </citation>
    <scope>NUCLEOTIDE SEQUENCE</scope>
    <source>
        <strain evidence="2">NCIMB 14988</strain>
    </source>
</reference>
<dbReference type="InterPro" id="IPR006504">
    <property type="entry name" value="Tscrpt_reg_Spx/MgsR"/>
</dbReference>
<keyword evidence="3" id="KW-0560">Oxidoreductase</keyword>
<dbReference type="STRING" id="1520.LF65_02458"/>
<dbReference type="CDD" id="cd03036">
    <property type="entry name" value="ArsC_like"/>
    <property type="match status" value="1"/>
</dbReference>
<proteinExistence type="inferred from homology"/>